<dbReference type="Proteomes" id="UP000243515">
    <property type="component" value="Unassembled WGS sequence"/>
</dbReference>
<dbReference type="Gene3D" id="3.40.50.620">
    <property type="entry name" value="HUPs"/>
    <property type="match status" value="1"/>
</dbReference>
<dbReference type="GO" id="GO:0006529">
    <property type="term" value="P:asparagine biosynthetic process"/>
    <property type="evidence" value="ECO:0007669"/>
    <property type="project" value="UniProtKB-KW"/>
</dbReference>
<dbReference type="OrthoDB" id="10252281at2759"/>
<dbReference type="InterPro" id="IPR014729">
    <property type="entry name" value="Rossmann-like_a/b/a_fold"/>
</dbReference>
<keyword evidence="6" id="KW-1185">Reference proteome</keyword>
<reference evidence="5 6" key="1">
    <citation type="journal article" date="2015" name="Environ. Microbiol.">
        <title>Metagenome sequence of Elaphomyces granulatus from sporocarp tissue reveals Ascomycota ectomycorrhizal fingerprints of genome expansion and a Proteobacteria-rich microbiome.</title>
        <authorList>
            <person name="Quandt C.A."/>
            <person name="Kohler A."/>
            <person name="Hesse C.N."/>
            <person name="Sharpton T.J."/>
            <person name="Martin F."/>
            <person name="Spatafora J.W."/>
        </authorList>
    </citation>
    <scope>NUCLEOTIDE SEQUENCE [LARGE SCALE GENOMIC DNA]</scope>
    <source>
        <strain evidence="5 6">OSC145934</strain>
    </source>
</reference>
<feature type="domain" description="Glutamine amidotransferase type-2" evidence="4">
    <location>
        <begin position="2"/>
        <end position="211"/>
    </location>
</feature>
<dbReference type="CDD" id="cd01991">
    <property type="entry name" value="Asn_synthase_B_C"/>
    <property type="match status" value="1"/>
</dbReference>
<dbReference type="InterPro" id="IPR017932">
    <property type="entry name" value="GATase_2_dom"/>
</dbReference>
<dbReference type="InterPro" id="IPR001962">
    <property type="entry name" value="Asn_synthase"/>
</dbReference>
<dbReference type="EMBL" id="NPHW01004321">
    <property type="protein sequence ID" value="OXV08097.1"/>
    <property type="molecule type" value="Genomic_DNA"/>
</dbReference>
<dbReference type="Gene3D" id="3.60.20.10">
    <property type="entry name" value="Glutamine Phosphoribosylpyrophosphate, subunit 1, domain 1"/>
    <property type="match status" value="1"/>
</dbReference>
<organism evidence="5 6">
    <name type="scientific">Elaphomyces granulatus</name>
    <dbReference type="NCBI Taxonomy" id="519963"/>
    <lineage>
        <taxon>Eukaryota</taxon>
        <taxon>Fungi</taxon>
        <taxon>Dikarya</taxon>
        <taxon>Ascomycota</taxon>
        <taxon>Pezizomycotina</taxon>
        <taxon>Eurotiomycetes</taxon>
        <taxon>Eurotiomycetidae</taxon>
        <taxon>Eurotiales</taxon>
        <taxon>Elaphomycetaceae</taxon>
        <taxon>Elaphomyces</taxon>
    </lineage>
</organism>
<dbReference type="InterPro" id="IPR029055">
    <property type="entry name" value="Ntn_hydrolases_N"/>
</dbReference>
<dbReference type="InterPro" id="IPR051857">
    <property type="entry name" value="Asn_synthetase_domain"/>
</dbReference>
<keyword evidence="2" id="KW-0061">Asparagine biosynthesis</keyword>
<dbReference type="PANTHER" id="PTHR45937">
    <property type="entry name" value="ASPARAGINE SYNTHETASE DOMAIN-CONTAINING PROTEIN 1"/>
    <property type="match status" value="1"/>
</dbReference>
<name>A0A232LWB9_9EURO</name>
<sequence>MCGIFFSLSASGPLHPDDKTVALLKNRGPDSFHIHTIRIEIPEGKGSALGLKSPAVHLTFAATVLALRGDHVQPQPLIDAESRSVLCWNGEAWSIAGKPVCGNDTAVIFNCLLETAKEKDGLLDGPLRKLITVFNSLTGPFSFVFYDGFNMKVYFGRDCLGRRSLLQSLDPAGNIKICSICDGSSSISFNEVETDGIHMIDLTRVIDYSQGSFDGPVAPFHLHRIPWMPDDTLTDNNYSLRKPIPMMNKAMPGEVVPLLKLESPCLEILKQKLHQAVQVRLQNVPEPPPVIPGRAARIAVLFSGGLDCTLLARLAHDILPISEAVDLLNVAFENPRVAAASANDKTKLINGVFEDCPDRITGRAGHAELQRVCPKRLWIFVAIDVPYTETLTHRNNIKHLMRPHNTEMDLSIACALYFASRGKGIVSEETKDGIQTVPFTTAARVLLSGLGADEMFAGYTRHAVAFARHGFSGLIHEIDLDVSRLGTRNLGRDDRVISHWGREARYPYLDEEFLAWVTQAPIWERCGFGMPISHFVARHGDNNETSSNGTSQGADIEPGKMALRLIAFALEMNNVAIEKKRAIQFGSRTAKMESGRSKGTQLLS</sequence>
<dbReference type="SUPFAM" id="SSF52402">
    <property type="entry name" value="Adenine nucleotide alpha hydrolases-like"/>
    <property type="match status" value="1"/>
</dbReference>
<evidence type="ECO:0000313" key="6">
    <source>
        <dbReference type="Proteomes" id="UP000243515"/>
    </source>
</evidence>
<evidence type="ECO:0000256" key="3">
    <source>
        <dbReference type="ARBA" id="ARBA00022962"/>
    </source>
</evidence>
<evidence type="ECO:0000256" key="1">
    <source>
        <dbReference type="ARBA" id="ARBA00022605"/>
    </source>
</evidence>
<dbReference type="GO" id="GO:0004066">
    <property type="term" value="F:asparagine synthase (glutamine-hydrolyzing) activity"/>
    <property type="evidence" value="ECO:0007669"/>
    <property type="project" value="InterPro"/>
</dbReference>
<proteinExistence type="predicted"/>
<dbReference type="AlphaFoldDB" id="A0A232LWB9"/>
<comment type="caution">
    <text evidence="5">The sequence shown here is derived from an EMBL/GenBank/DDBJ whole genome shotgun (WGS) entry which is preliminary data.</text>
</comment>
<keyword evidence="3" id="KW-0315">Glutamine amidotransferase</keyword>
<accession>A0A232LWB9</accession>
<dbReference type="CDD" id="cd03766">
    <property type="entry name" value="Gn_AT_II_novel"/>
    <property type="match status" value="1"/>
</dbReference>
<dbReference type="PROSITE" id="PS51278">
    <property type="entry name" value="GATASE_TYPE_2"/>
    <property type="match status" value="1"/>
</dbReference>
<evidence type="ECO:0000313" key="5">
    <source>
        <dbReference type="EMBL" id="OXV08097.1"/>
    </source>
</evidence>
<gene>
    <name evidence="5" type="ORF">Egran_04140</name>
</gene>
<evidence type="ECO:0000256" key="2">
    <source>
        <dbReference type="ARBA" id="ARBA00022888"/>
    </source>
</evidence>
<protein>
    <recommendedName>
        <fullName evidence="4">Glutamine amidotransferase type-2 domain-containing protein</fullName>
    </recommendedName>
</protein>
<evidence type="ECO:0000259" key="4">
    <source>
        <dbReference type="PROSITE" id="PS51278"/>
    </source>
</evidence>
<dbReference type="SUPFAM" id="SSF56235">
    <property type="entry name" value="N-terminal nucleophile aminohydrolases (Ntn hydrolases)"/>
    <property type="match status" value="1"/>
</dbReference>
<keyword evidence="1" id="KW-0028">Amino-acid biosynthesis</keyword>
<dbReference type="PANTHER" id="PTHR45937:SF1">
    <property type="entry name" value="ASPARAGINE SYNTHETASE DOMAIN-CONTAINING PROTEIN 1"/>
    <property type="match status" value="1"/>
</dbReference>